<feature type="region of interest" description="Disordered" evidence="1">
    <location>
        <begin position="387"/>
        <end position="428"/>
    </location>
</feature>
<comment type="caution">
    <text evidence="2">The sequence shown here is derived from an EMBL/GenBank/DDBJ whole genome shotgun (WGS) entry which is preliminary data.</text>
</comment>
<dbReference type="AlphaFoldDB" id="A0A388LZR7"/>
<evidence type="ECO:0000313" key="3">
    <source>
        <dbReference type="Proteomes" id="UP000265515"/>
    </source>
</evidence>
<feature type="compositionally biased region" description="Basic and acidic residues" evidence="1">
    <location>
        <begin position="404"/>
        <end position="423"/>
    </location>
</feature>
<feature type="compositionally biased region" description="Acidic residues" evidence="1">
    <location>
        <begin position="286"/>
        <end position="308"/>
    </location>
</feature>
<protein>
    <submittedName>
        <fullName evidence="2">Uncharacterized protein</fullName>
    </submittedName>
</protein>
<proteinExistence type="predicted"/>
<dbReference type="Proteomes" id="UP000265515">
    <property type="component" value="Unassembled WGS sequence"/>
</dbReference>
<name>A0A388LZR7_CHABU</name>
<feature type="compositionally biased region" description="Polar residues" evidence="1">
    <location>
        <begin position="489"/>
        <end position="501"/>
    </location>
</feature>
<sequence>MIVESKTIVESNTIVTSSTIVESNTNVPRRRAEHDRRVIVESNTIVESNPILESNTTVASNTIVESDTIVSSSSCRTRWSSRRRSCPVVQSNTIVESNTIVPCRRLKHDCSLPSCRTRSCPIVESNTIVRSGMSSTGFCDELLDMDREGKPSKRRASRSSGSMEQSSKKTKGTPTSGVGTDETPASKDQRTPVPRGASSTGSPSARVRGSGRDVAVLMSGGAAGQEEEAAGRQGKSAMDVVPRRRRSGETSVAAPMKSRTTSTKELISLVRPPRYDLEIPSRPQYFEDDDKENSEEDSEHDEENEEGGDDRGERGEEAEVGSEATINERGGQGELEGGLGIEYEDEGQEEETTSEGGYAQRLPPGQGHWGADRGWGGMHNEVTVVPAHTDAARLAEKKRKIRQERRSALDSKRTKQEGGTKREQGHKRKLKLLSVYEAVQRTREAEEAMKKKRQPRKKAAKEGVMEKTYVFPPDQPQSDEDAVGKTVTRPPSLQTLPPGNSSGHLSKGFLLEFDENGNQRPKMQFISVKLDMILDIPDEEFRYNQRFLGQELIDDLYKTMVESGEAAIRDRTTGAGGVNVCTLYEKPVLFGWAA</sequence>
<feature type="compositionally biased region" description="Acidic residues" evidence="1">
    <location>
        <begin position="342"/>
        <end position="353"/>
    </location>
</feature>
<evidence type="ECO:0000313" key="2">
    <source>
        <dbReference type="EMBL" id="GBG87709.1"/>
    </source>
</evidence>
<dbReference type="EMBL" id="BFEA01000628">
    <property type="protein sequence ID" value="GBG87709.1"/>
    <property type="molecule type" value="Genomic_DNA"/>
</dbReference>
<accession>A0A388LZR7</accession>
<feature type="region of interest" description="Disordered" evidence="1">
    <location>
        <begin position="148"/>
        <end position="375"/>
    </location>
</feature>
<keyword evidence="3" id="KW-1185">Reference proteome</keyword>
<gene>
    <name evidence="2" type="ORF">CBR_g45863</name>
</gene>
<organism evidence="2 3">
    <name type="scientific">Chara braunii</name>
    <name type="common">Braun's stonewort</name>
    <dbReference type="NCBI Taxonomy" id="69332"/>
    <lineage>
        <taxon>Eukaryota</taxon>
        <taxon>Viridiplantae</taxon>
        <taxon>Streptophyta</taxon>
        <taxon>Charophyceae</taxon>
        <taxon>Charales</taxon>
        <taxon>Characeae</taxon>
        <taxon>Chara</taxon>
    </lineage>
</organism>
<feature type="compositionally biased region" description="Gly residues" evidence="1">
    <location>
        <begin position="330"/>
        <end position="340"/>
    </location>
</feature>
<feature type="region of interest" description="Disordered" evidence="1">
    <location>
        <begin position="470"/>
        <end position="501"/>
    </location>
</feature>
<dbReference type="Gramene" id="GBG87709">
    <property type="protein sequence ID" value="GBG87709"/>
    <property type="gene ID" value="CBR_g45863"/>
</dbReference>
<evidence type="ECO:0000256" key="1">
    <source>
        <dbReference type="SAM" id="MobiDB-lite"/>
    </source>
</evidence>
<reference evidence="2 3" key="1">
    <citation type="journal article" date="2018" name="Cell">
        <title>The Chara Genome: Secondary Complexity and Implications for Plant Terrestrialization.</title>
        <authorList>
            <person name="Nishiyama T."/>
            <person name="Sakayama H."/>
            <person name="Vries J.D."/>
            <person name="Buschmann H."/>
            <person name="Saint-Marcoux D."/>
            <person name="Ullrich K.K."/>
            <person name="Haas F.B."/>
            <person name="Vanderstraeten L."/>
            <person name="Becker D."/>
            <person name="Lang D."/>
            <person name="Vosolsobe S."/>
            <person name="Rombauts S."/>
            <person name="Wilhelmsson P.K.I."/>
            <person name="Janitza P."/>
            <person name="Kern R."/>
            <person name="Heyl A."/>
            <person name="Rumpler F."/>
            <person name="Villalobos L.I.A.C."/>
            <person name="Clay J.M."/>
            <person name="Skokan R."/>
            <person name="Toyoda A."/>
            <person name="Suzuki Y."/>
            <person name="Kagoshima H."/>
            <person name="Schijlen E."/>
            <person name="Tajeshwar N."/>
            <person name="Catarino B."/>
            <person name="Hetherington A.J."/>
            <person name="Saltykova A."/>
            <person name="Bonnot C."/>
            <person name="Breuninger H."/>
            <person name="Symeonidi A."/>
            <person name="Radhakrishnan G.V."/>
            <person name="Van Nieuwerburgh F."/>
            <person name="Deforce D."/>
            <person name="Chang C."/>
            <person name="Karol K.G."/>
            <person name="Hedrich R."/>
            <person name="Ulvskov P."/>
            <person name="Glockner G."/>
            <person name="Delwiche C.F."/>
            <person name="Petrasek J."/>
            <person name="Van de Peer Y."/>
            <person name="Friml J."/>
            <person name="Beilby M."/>
            <person name="Dolan L."/>
            <person name="Kohara Y."/>
            <person name="Sugano S."/>
            <person name="Fujiyama A."/>
            <person name="Delaux P.-M."/>
            <person name="Quint M."/>
            <person name="TheiBen G."/>
            <person name="Hagemann M."/>
            <person name="Harholt J."/>
            <person name="Dunand C."/>
            <person name="Zachgo S."/>
            <person name="Langdale J."/>
            <person name="Maumus F."/>
            <person name="Straeten D.V.D."/>
            <person name="Gould S.B."/>
            <person name="Rensing S.A."/>
        </authorList>
    </citation>
    <scope>NUCLEOTIDE SEQUENCE [LARGE SCALE GENOMIC DNA]</scope>
    <source>
        <strain evidence="2 3">S276</strain>
    </source>
</reference>